<evidence type="ECO:0000313" key="9">
    <source>
        <dbReference type="Proteomes" id="UP000021053"/>
    </source>
</evidence>
<keyword evidence="2" id="KW-0678">Repressor</keyword>
<dbReference type="Gene3D" id="3.40.50.1360">
    <property type="match status" value="1"/>
</dbReference>
<dbReference type="InterPro" id="IPR050313">
    <property type="entry name" value="Carb_Metab_HTH_regulators"/>
</dbReference>
<dbReference type="Gene3D" id="1.10.10.10">
    <property type="entry name" value="Winged helix-like DNA-binding domain superfamily/Winged helix DNA-binding domain"/>
    <property type="match status" value="1"/>
</dbReference>
<dbReference type="InterPro" id="IPR018356">
    <property type="entry name" value="Tscrpt_reg_HTH_DeoR_CS"/>
</dbReference>
<dbReference type="InterPro" id="IPR036388">
    <property type="entry name" value="WH-like_DNA-bd_sf"/>
</dbReference>
<dbReference type="GO" id="GO:0003700">
    <property type="term" value="F:DNA-binding transcription factor activity"/>
    <property type="evidence" value="ECO:0007669"/>
    <property type="project" value="InterPro"/>
</dbReference>
<sequence>MVPEQRRQQIVTALGTRGMVRADDLASQLGVSLETIRRDLNELERRGELTRVYGGATRAPKQSESWDRRSTSHVAAKRAIARYAVRLLQPNRNVFFDVGTTVYEAAKALPGDWVGTILTTNGHVAQSLSDHPGVRVQLAPGNVRDEELSVSGPEAERMFEKGYVDVAFVGADGIHPQAGLTGCHEGEAVVRRLVIARSFEKYVLADSSKLGRVSEFRVSELASITAVITDSDVTKDVLDALVARGLRVHVAPPVAVDQPV</sequence>
<comment type="caution">
    <text evidence="8">The sequence shown here is derived from an EMBL/GenBank/DDBJ whole genome shotgun (WGS) entry which is preliminary data.</text>
</comment>
<dbReference type="Pfam" id="PF08220">
    <property type="entry name" value="HTH_DeoR"/>
    <property type="match status" value="1"/>
</dbReference>
<dbReference type="InterPro" id="IPR037171">
    <property type="entry name" value="NagB/RpiA_transferase-like"/>
</dbReference>
<dbReference type="EMBL" id="JFBT01000001">
    <property type="protein sequence ID" value="EXG79086.1"/>
    <property type="molecule type" value="Genomic_DNA"/>
</dbReference>
<organism evidence="8 9">
    <name type="scientific">Cryptosporangium arvum DSM 44712</name>
    <dbReference type="NCBI Taxonomy" id="927661"/>
    <lineage>
        <taxon>Bacteria</taxon>
        <taxon>Bacillati</taxon>
        <taxon>Actinomycetota</taxon>
        <taxon>Actinomycetes</taxon>
        <taxon>Cryptosporangiales</taxon>
        <taxon>Cryptosporangiaceae</taxon>
        <taxon>Cryptosporangium</taxon>
    </lineage>
</organism>
<evidence type="ECO:0000256" key="1">
    <source>
        <dbReference type="ARBA" id="ARBA00021390"/>
    </source>
</evidence>
<comment type="function">
    <text evidence="6">Repressor of the lactose catabolism operon. Galactose-6-phosphate is the inducer.</text>
</comment>
<name>A0A011AAN6_9ACTN</name>
<dbReference type="InterPro" id="IPR001034">
    <property type="entry name" value="DeoR_HTH"/>
</dbReference>
<gene>
    <name evidence="8" type="ORF">CryarDRAFT_0105</name>
</gene>
<dbReference type="SUPFAM" id="SSF100950">
    <property type="entry name" value="NagB/RpiA/CoA transferase-like"/>
    <property type="match status" value="1"/>
</dbReference>
<dbReference type="SUPFAM" id="SSF46785">
    <property type="entry name" value="Winged helix' DNA-binding domain"/>
    <property type="match status" value="1"/>
</dbReference>
<dbReference type="OrthoDB" id="7688673at2"/>
<dbReference type="GO" id="GO:0003677">
    <property type="term" value="F:DNA binding"/>
    <property type="evidence" value="ECO:0007669"/>
    <property type="project" value="UniProtKB-KW"/>
</dbReference>
<dbReference type="Pfam" id="PF00455">
    <property type="entry name" value="DeoRC"/>
    <property type="match status" value="1"/>
</dbReference>
<evidence type="ECO:0000313" key="8">
    <source>
        <dbReference type="EMBL" id="EXG79086.1"/>
    </source>
</evidence>
<keyword evidence="3" id="KW-0805">Transcription regulation</keyword>
<dbReference type="InterPro" id="IPR036390">
    <property type="entry name" value="WH_DNA-bd_sf"/>
</dbReference>
<accession>A0A011AAN6</accession>
<dbReference type="SMART" id="SM00420">
    <property type="entry name" value="HTH_DEOR"/>
    <property type="match status" value="1"/>
</dbReference>
<proteinExistence type="predicted"/>
<keyword evidence="5" id="KW-0804">Transcription</keyword>
<dbReference type="RefSeq" id="WP_084699837.1">
    <property type="nucleotide sequence ID" value="NZ_KK073874.1"/>
</dbReference>
<reference evidence="8 9" key="1">
    <citation type="submission" date="2013-07" db="EMBL/GenBank/DDBJ databases">
        <authorList>
            <consortium name="DOE Joint Genome Institute"/>
            <person name="Eisen J."/>
            <person name="Huntemann M."/>
            <person name="Han J."/>
            <person name="Chen A."/>
            <person name="Kyrpides N."/>
            <person name="Mavromatis K."/>
            <person name="Markowitz V."/>
            <person name="Palaniappan K."/>
            <person name="Ivanova N."/>
            <person name="Schaumberg A."/>
            <person name="Pati A."/>
            <person name="Liolios K."/>
            <person name="Nordberg H.P."/>
            <person name="Cantor M.N."/>
            <person name="Hua S.X."/>
            <person name="Woyke T."/>
        </authorList>
    </citation>
    <scope>NUCLEOTIDE SEQUENCE [LARGE SCALE GENOMIC DNA]</scope>
    <source>
        <strain evidence="8 9">DSM 44712</strain>
    </source>
</reference>
<evidence type="ECO:0000256" key="3">
    <source>
        <dbReference type="ARBA" id="ARBA00023015"/>
    </source>
</evidence>
<evidence type="ECO:0000259" key="7">
    <source>
        <dbReference type="PROSITE" id="PS51000"/>
    </source>
</evidence>
<evidence type="ECO:0000256" key="2">
    <source>
        <dbReference type="ARBA" id="ARBA00022491"/>
    </source>
</evidence>
<dbReference type="SMART" id="SM01134">
    <property type="entry name" value="DeoRC"/>
    <property type="match status" value="1"/>
</dbReference>
<dbReference type="PRINTS" id="PR00037">
    <property type="entry name" value="HTHLACR"/>
</dbReference>
<protein>
    <recommendedName>
        <fullName evidence="1">Lactose phosphotransferase system repressor</fullName>
    </recommendedName>
</protein>
<dbReference type="PANTHER" id="PTHR30363">
    <property type="entry name" value="HTH-TYPE TRANSCRIPTIONAL REGULATOR SRLR-RELATED"/>
    <property type="match status" value="1"/>
</dbReference>
<dbReference type="PROSITE" id="PS00894">
    <property type="entry name" value="HTH_DEOR_1"/>
    <property type="match status" value="1"/>
</dbReference>
<evidence type="ECO:0000256" key="4">
    <source>
        <dbReference type="ARBA" id="ARBA00023125"/>
    </source>
</evidence>
<keyword evidence="9" id="KW-1185">Reference proteome</keyword>
<dbReference type="Proteomes" id="UP000021053">
    <property type="component" value="Unassembled WGS sequence"/>
</dbReference>
<dbReference type="PANTHER" id="PTHR30363:SF4">
    <property type="entry name" value="GLYCEROL-3-PHOSPHATE REGULON REPRESSOR"/>
    <property type="match status" value="1"/>
</dbReference>
<keyword evidence="4" id="KW-0238">DNA-binding</keyword>
<feature type="domain" description="HTH deoR-type" evidence="7">
    <location>
        <begin position="3"/>
        <end position="58"/>
    </location>
</feature>
<evidence type="ECO:0000256" key="5">
    <source>
        <dbReference type="ARBA" id="ARBA00023163"/>
    </source>
</evidence>
<dbReference type="AlphaFoldDB" id="A0A011AAN6"/>
<dbReference type="InterPro" id="IPR014036">
    <property type="entry name" value="DeoR-like_C"/>
</dbReference>
<dbReference type="HOGENOM" id="CLU_060699_1_4_11"/>
<dbReference type="PROSITE" id="PS51000">
    <property type="entry name" value="HTH_DEOR_2"/>
    <property type="match status" value="1"/>
</dbReference>
<evidence type="ECO:0000256" key="6">
    <source>
        <dbReference type="ARBA" id="ARBA00024937"/>
    </source>
</evidence>